<dbReference type="AlphaFoldDB" id="M1TU08"/>
<protein>
    <recommendedName>
        <fullName evidence="2">Double-GTPase 2 domain-containing protein</fullName>
    </recommendedName>
</protein>
<dbReference type="RefSeq" id="WP_015652147.1">
    <property type="nucleotide sequence ID" value="NC_020506.1"/>
</dbReference>
<reference evidence="3 4" key="1">
    <citation type="submission" date="2013-02" db="EMBL/GenBank/DDBJ databases">
        <title>The complete genome sequence of Corynebacterium callunae DSM 20147.</title>
        <authorList>
            <person name="Ruckert C."/>
            <person name="Albersmeier A."/>
            <person name="Kalinowski J."/>
        </authorList>
    </citation>
    <scope>NUCLEOTIDE SEQUENCE [LARGE SCALE GENOMIC DNA]</scope>
    <source>
        <strain evidence="3 4">DSM 20147</strain>
    </source>
</reference>
<evidence type="ECO:0000313" key="3">
    <source>
        <dbReference type="EMBL" id="AGG67721.1"/>
    </source>
</evidence>
<gene>
    <name evidence="3" type="ORF">H924_11465</name>
</gene>
<evidence type="ECO:0000313" key="4">
    <source>
        <dbReference type="Proteomes" id="UP000011760"/>
    </source>
</evidence>
<organism evidence="3 4">
    <name type="scientific">Corynebacterium callunae DSM 20147</name>
    <dbReference type="NCBI Taxonomy" id="1121353"/>
    <lineage>
        <taxon>Bacteria</taxon>
        <taxon>Bacillati</taxon>
        <taxon>Actinomycetota</taxon>
        <taxon>Actinomycetes</taxon>
        <taxon>Mycobacteriales</taxon>
        <taxon>Corynebacteriaceae</taxon>
        <taxon>Corynebacterium</taxon>
    </lineage>
</organism>
<dbReference type="STRING" id="1121353.H924_11465"/>
<dbReference type="InterPro" id="IPR045528">
    <property type="entry name" value="DO-GTPase2"/>
</dbReference>
<accession>M1TU08</accession>
<evidence type="ECO:0000256" key="1">
    <source>
        <dbReference type="SAM" id="MobiDB-lite"/>
    </source>
</evidence>
<proteinExistence type="predicted"/>
<dbReference type="Pfam" id="PF19993">
    <property type="entry name" value="DO-GTPase2"/>
    <property type="match status" value="1"/>
</dbReference>
<evidence type="ECO:0000259" key="2">
    <source>
        <dbReference type="Pfam" id="PF19993"/>
    </source>
</evidence>
<dbReference type="PATRIC" id="fig|1121353.3.peg.2341"/>
<dbReference type="eggNOG" id="COG0699">
    <property type="taxonomic scope" value="Bacteria"/>
</dbReference>
<feature type="compositionally biased region" description="Basic residues" evidence="1">
    <location>
        <begin position="431"/>
        <end position="440"/>
    </location>
</feature>
<name>M1TU08_9CORY</name>
<dbReference type="EMBL" id="CP004354">
    <property type="protein sequence ID" value="AGG67721.1"/>
    <property type="molecule type" value="Genomic_DNA"/>
</dbReference>
<dbReference type="HOGENOM" id="CLU_050655_0_0_11"/>
<dbReference type="KEGG" id="ccn:H924_11465"/>
<feature type="domain" description="Double-GTPase 2" evidence="2">
    <location>
        <begin position="62"/>
        <end position="249"/>
    </location>
</feature>
<dbReference type="Proteomes" id="UP000011760">
    <property type="component" value="Chromosome"/>
</dbReference>
<feature type="region of interest" description="Disordered" evidence="1">
    <location>
        <begin position="418"/>
        <end position="440"/>
    </location>
</feature>
<sequence length="440" mass="49012">MIDHLTQEPETQGPESALLPTKCPFTFKEMPADAVVSPYVEDREEYQLPEGWQGSGTITFAMAGDRSSGKSLYIAVIVKLLRKLVIANGGSFRSADEHTRRIYEDKYENPLFAQMGLLPPTPPASSADAHQTRPLIFDVSTPAHQGQRLFVVFRDVAGEDLQEENFAQRQSELDFFKYADRIIFLFDPMAVPRIRQLLEGSVESPEVGEDGPTIVLRNVLRVLGEEHRPKISLCLSKFDTMQRLSEVNQQHLHYSGPNMVNWQRVMRNFGATFRRDSAALDQPFDRTGIQLLDLEIRSMLECLDATQLLNQLNQPLLGVQNYDFSCFAVSALGAPPEGDRIARTGIAPFRCLDPIRDVLAEHGLFNGPVYQELPKVMWGNAAALGTAPVTSQFPGQFPGQAAVMGGGIEQALAAEQAPLSNPATETAAEPKKRRFWRWGR</sequence>
<keyword evidence="4" id="KW-1185">Reference proteome</keyword>